<feature type="signal peptide" evidence="1">
    <location>
        <begin position="1"/>
        <end position="24"/>
    </location>
</feature>
<accession>A0A922A9H8</accession>
<keyword evidence="1" id="KW-0732">Signal</keyword>
<name>A0A922A9H8_CARIL</name>
<evidence type="ECO:0000313" key="2">
    <source>
        <dbReference type="EMBL" id="KAG6673560.1"/>
    </source>
</evidence>
<dbReference type="AlphaFoldDB" id="A0A922A9H8"/>
<reference evidence="2" key="1">
    <citation type="submission" date="2021-01" db="EMBL/GenBank/DDBJ databases">
        <authorList>
            <person name="Lovell J.T."/>
            <person name="Bentley N."/>
            <person name="Bhattarai G."/>
            <person name="Jenkins J.W."/>
            <person name="Sreedasyam A."/>
            <person name="Alarcon Y."/>
            <person name="Bock C."/>
            <person name="Boston L."/>
            <person name="Carlson J."/>
            <person name="Cervantes K."/>
            <person name="Clermont K."/>
            <person name="Krom N."/>
            <person name="Kubenka K."/>
            <person name="Mamidi S."/>
            <person name="Mattison C."/>
            <person name="Monteros M."/>
            <person name="Pisani C."/>
            <person name="Plott C."/>
            <person name="Rajasekar S."/>
            <person name="Rhein H.S."/>
            <person name="Rohla C."/>
            <person name="Song M."/>
            <person name="Hilaire R.S."/>
            <person name="Shu S."/>
            <person name="Wells L."/>
            <person name="Wang X."/>
            <person name="Webber J."/>
            <person name="Heerema R.J."/>
            <person name="Klein P."/>
            <person name="Conner P."/>
            <person name="Grauke L."/>
            <person name="Grimwood J."/>
            <person name="Schmutz J."/>
            <person name="Randall J.J."/>
        </authorList>
    </citation>
    <scope>NUCLEOTIDE SEQUENCE</scope>
    <source>
        <tissue evidence="2">Leaf</tissue>
    </source>
</reference>
<protein>
    <submittedName>
        <fullName evidence="2">Uncharacterized protein</fullName>
    </submittedName>
</protein>
<gene>
    <name evidence="2" type="ORF">I3842_16G117900</name>
</gene>
<evidence type="ECO:0000313" key="3">
    <source>
        <dbReference type="Proteomes" id="UP000811246"/>
    </source>
</evidence>
<comment type="caution">
    <text evidence="2">The sequence shown here is derived from an EMBL/GenBank/DDBJ whole genome shotgun (WGS) entry which is preliminary data.</text>
</comment>
<feature type="chain" id="PRO_5037255157" evidence="1">
    <location>
        <begin position="25"/>
        <end position="58"/>
    </location>
</feature>
<dbReference type="Proteomes" id="UP000811246">
    <property type="component" value="Chromosome 16"/>
</dbReference>
<sequence length="58" mass="6645">MDRNCSWVLHAILLSFLQTHVVLAGNIKLDIPYFENLIPDLTEGLVENPLHEQNTTKE</sequence>
<dbReference type="EMBL" id="CM031840">
    <property type="protein sequence ID" value="KAG6673560.1"/>
    <property type="molecule type" value="Genomic_DNA"/>
</dbReference>
<evidence type="ECO:0000256" key="1">
    <source>
        <dbReference type="SAM" id="SignalP"/>
    </source>
</evidence>
<proteinExistence type="predicted"/>
<organism evidence="2 3">
    <name type="scientific">Carya illinoinensis</name>
    <name type="common">Pecan</name>
    <dbReference type="NCBI Taxonomy" id="32201"/>
    <lineage>
        <taxon>Eukaryota</taxon>
        <taxon>Viridiplantae</taxon>
        <taxon>Streptophyta</taxon>
        <taxon>Embryophyta</taxon>
        <taxon>Tracheophyta</taxon>
        <taxon>Spermatophyta</taxon>
        <taxon>Magnoliopsida</taxon>
        <taxon>eudicotyledons</taxon>
        <taxon>Gunneridae</taxon>
        <taxon>Pentapetalae</taxon>
        <taxon>rosids</taxon>
        <taxon>fabids</taxon>
        <taxon>Fagales</taxon>
        <taxon>Juglandaceae</taxon>
        <taxon>Carya</taxon>
    </lineage>
</organism>